<organism evidence="2 3">
    <name type="scientific">Sodalis glossinidius (strain morsitans)</name>
    <dbReference type="NCBI Taxonomy" id="343509"/>
    <lineage>
        <taxon>Bacteria</taxon>
        <taxon>Pseudomonadati</taxon>
        <taxon>Pseudomonadota</taxon>
        <taxon>Gammaproteobacteria</taxon>
        <taxon>Enterobacterales</taxon>
        <taxon>Bruguierivoracaceae</taxon>
        <taxon>Sodalis</taxon>
    </lineage>
</organism>
<name>Q2NWF3_SODGM</name>
<accession>Q2NWF3</accession>
<protein>
    <submittedName>
        <fullName evidence="2">Uncharacterized protein</fullName>
    </submittedName>
</protein>
<evidence type="ECO:0000313" key="2">
    <source>
        <dbReference type="EMBL" id="BAE73522.1"/>
    </source>
</evidence>
<feature type="region of interest" description="Disordered" evidence="1">
    <location>
        <begin position="65"/>
        <end position="86"/>
    </location>
</feature>
<dbReference type="AlphaFoldDB" id="Q2NWF3"/>
<proteinExistence type="predicted"/>
<dbReference type="Proteomes" id="UP000001932">
    <property type="component" value="Chromosome"/>
</dbReference>
<dbReference type="EMBL" id="AP008232">
    <property type="protein sequence ID" value="BAE73522.1"/>
    <property type="molecule type" value="Genomic_DNA"/>
</dbReference>
<sequence>MPRCQRERSLLDGSGVLTMEQYKFSARTGSFFPVSMLNDYIKAGSLPDDLVDVDETTFWQFCASPPSGKQRGANAQGYPAWIDVPPPTPEEARLSVDVTKRRLMDEVTRAMAPLEDAVDLDMATDAEKAALLA</sequence>
<dbReference type="Pfam" id="PF02413">
    <property type="entry name" value="Caudo_TAP"/>
    <property type="match status" value="1"/>
</dbReference>
<keyword evidence="3" id="KW-1185">Reference proteome</keyword>
<gene>
    <name evidence="2" type="ordered locus">SG0247</name>
</gene>
<dbReference type="HOGENOM" id="CLU_094206_4_0_6"/>
<dbReference type="InterPro" id="IPR003458">
    <property type="entry name" value="Phage_T4_Gp38_tail_assem"/>
</dbReference>
<reference evidence="2 3" key="1">
    <citation type="journal article" date="2006" name="Genome Res.">
        <title>Massive genome erosion and functional adaptations provide insights into the symbiotic lifestyle of Sodalis glossinidius in the tsetse host.</title>
        <authorList>
            <person name="Toh H."/>
            <person name="Weiss B.L."/>
            <person name="Perkin S.A.H."/>
            <person name="Yamashita A."/>
            <person name="Oshima K."/>
            <person name="Hattori M."/>
            <person name="Aksoy S."/>
        </authorList>
    </citation>
    <scope>NUCLEOTIDE SEQUENCE [LARGE SCALE GENOMIC DNA]</scope>
    <source>
        <strain evidence="3">morsitans</strain>
    </source>
</reference>
<evidence type="ECO:0000313" key="3">
    <source>
        <dbReference type="Proteomes" id="UP000001932"/>
    </source>
</evidence>
<dbReference type="KEGG" id="sgl:SG0247"/>
<evidence type="ECO:0000256" key="1">
    <source>
        <dbReference type="SAM" id="MobiDB-lite"/>
    </source>
</evidence>